<accession>A0A1W1YWL3</accession>
<dbReference type="EC" id="3.2.1.52" evidence="3"/>
<protein>
    <recommendedName>
        <fullName evidence="3">beta-N-acetylhexosaminidase</fullName>
        <ecNumber evidence="3">3.2.1.52</ecNumber>
    </recommendedName>
</protein>
<evidence type="ECO:0000256" key="2">
    <source>
        <dbReference type="ARBA" id="ARBA00005336"/>
    </source>
</evidence>
<dbReference type="GO" id="GO:0005975">
    <property type="term" value="P:carbohydrate metabolic process"/>
    <property type="evidence" value="ECO:0007669"/>
    <property type="project" value="InterPro"/>
</dbReference>
<keyword evidence="9" id="KW-1185">Reference proteome</keyword>
<keyword evidence="5" id="KW-0326">Glycosidase</keyword>
<evidence type="ECO:0000313" key="8">
    <source>
        <dbReference type="EMBL" id="SMC40526.1"/>
    </source>
</evidence>
<dbReference type="Pfam" id="PF00933">
    <property type="entry name" value="Glyco_hydro_3"/>
    <property type="match status" value="1"/>
</dbReference>
<organism evidence="8 9">
    <name type="scientific">Papillibacter cinnamivorans DSM 12816</name>
    <dbReference type="NCBI Taxonomy" id="1122930"/>
    <lineage>
        <taxon>Bacteria</taxon>
        <taxon>Bacillati</taxon>
        <taxon>Bacillota</taxon>
        <taxon>Clostridia</taxon>
        <taxon>Eubacteriales</taxon>
        <taxon>Oscillospiraceae</taxon>
        <taxon>Papillibacter</taxon>
    </lineage>
</organism>
<dbReference type="STRING" id="1122930.SAMN02745168_0730"/>
<evidence type="ECO:0000256" key="3">
    <source>
        <dbReference type="ARBA" id="ARBA00012663"/>
    </source>
</evidence>
<dbReference type="InterPro" id="IPR019800">
    <property type="entry name" value="Glyco_hydro_3_AS"/>
</dbReference>
<feature type="domain" description="Glycoside hydrolase family 3 N-terminal" evidence="7">
    <location>
        <begin position="135"/>
        <end position="447"/>
    </location>
</feature>
<feature type="chain" id="PRO_5012280590" description="beta-N-acetylhexosaminidase" evidence="6">
    <location>
        <begin position="24"/>
        <end position="455"/>
    </location>
</feature>
<dbReference type="PROSITE" id="PS51257">
    <property type="entry name" value="PROKAR_LIPOPROTEIN"/>
    <property type="match status" value="1"/>
</dbReference>
<comment type="catalytic activity">
    <reaction evidence="1">
        <text>Hydrolysis of terminal non-reducing N-acetyl-D-hexosamine residues in N-acetyl-beta-D-hexosaminides.</text>
        <dbReference type="EC" id="3.2.1.52"/>
    </reaction>
</comment>
<keyword evidence="4" id="KW-0378">Hydrolase</keyword>
<name>A0A1W1YWL3_9FIRM</name>
<sequence>MKKNRWIILAMVFLLLGGCASGAAPGVSPSPSPTATPQPTEELKTVSGTVYDASMNTLILITDNRKLYSFVTEDVDKRVTEDGIRIGYPVTVGYYGQLDDNSQEQTVALGYIQVGNFDGLTPREKAQHILMTLSLEDEVGQMFIVRCPEKNAAEIQAQYQFGGYLLFARDFKDKTPGEASADIQSCQSSSNIPMLIGVDEEGGTVNRISLYSQYRSAPFKSPQKLYASGGWDAVEGDTKEKCALLKSLGVNLNFAPVCDVSTDPSDFIYARSFGKDAEQTSQYVKTVVETMAGTGVGCVLKHFPGYGNNADTHTGSAYDSRPLETFESSDFLPFEAGIQAGAGAVLVCHNVVKCMDASSPASLSPEVHRILREDLGFDGVIITDDLSMQAVTDFTGSGSAALLAVEAGNDLLCCTDYETQYKAVLEAAQSGGITRERIDDSALRILALKISLGIL</sequence>
<gene>
    <name evidence="8" type="ORF">SAMN02745168_0730</name>
</gene>
<comment type="similarity">
    <text evidence="2">Belongs to the glycosyl hydrolase 3 family.</text>
</comment>
<dbReference type="InterPro" id="IPR017853">
    <property type="entry name" value="GH"/>
</dbReference>
<dbReference type="EMBL" id="FWXW01000001">
    <property type="protein sequence ID" value="SMC40526.1"/>
    <property type="molecule type" value="Genomic_DNA"/>
</dbReference>
<keyword evidence="6" id="KW-0732">Signal</keyword>
<evidence type="ECO:0000256" key="5">
    <source>
        <dbReference type="ARBA" id="ARBA00023295"/>
    </source>
</evidence>
<dbReference type="InterPro" id="IPR001764">
    <property type="entry name" value="Glyco_hydro_3_N"/>
</dbReference>
<dbReference type="PANTHER" id="PTHR30480:SF13">
    <property type="entry name" value="BETA-HEXOSAMINIDASE"/>
    <property type="match status" value="1"/>
</dbReference>
<feature type="signal peptide" evidence="6">
    <location>
        <begin position="1"/>
        <end position="23"/>
    </location>
</feature>
<evidence type="ECO:0000259" key="7">
    <source>
        <dbReference type="Pfam" id="PF00933"/>
    </source>
</evidence>
<dbReference type="InterPro" id="IPR036962">
    <property type="entry name" value="Glyco_hydro_3_N_sf"/>
</dbReference>
<proteinExistence type="inferred from homology"/>
<dbReference type="Gene3D" id="3.20.20.300">
    <property type="entry name" value="Glycoside hydrolase, family 3, N-terminal domain"/>
    <property type="match status" value="1"/>
</dbReference>
<evidence type="ECO:0000256" key="6">
    <source>
        <dbReference type="SAM" id="SignalP"/>
    </source>
</evidence>
<dbReference type="SUPFAM" id="SSF51445">
    <property type="entry name" value="(Trans)glycosidases"/>
    <property type="match status" value="1"/>
</dbReference>
<dbReference type="Proteomes" id="UP000192790">
    <property type="component" value="Unassembled WGS sequence"/>
</dbReference>
<evidence type="ECO:0000256" key="1">
    <source>
        <dbReference type="ARBA" id="ARBA00001231"/>
    </source>
</evidence>
<evidence type="ECO:0000313" key="9">
    <source>
        <dbReference type="Proteomes" id="UP000192790"/>
    </source>
</evidence>
<dbReference type="InterPro" id="IPR050226">
    <property type="entry name" value="NagZ_Beta-hexosaminidase"/>
</dbReference>
<dbReference type="GO" id="GO:0009254">
    <property type="term" value="P:peptidoglycan turnover"/>
    <property type="evidence" value="ECO:0007669"/>
    <property type="project" value="TreeGrafter"/>
</dbReference>
<dbReference type="AlphaFoldDB" id="A0A1W1YWL3"/>
<evidence type="ECO:0000256" key="4">
    <source>
        <dbReference type="ARBA" id="ARBA00022801"/>
    </source>
</evidence>
<dbReference type="PROSITE" id="PS00775">
    <property type="entry name" value="GLYCOSYL_HYDROL_F3"/>
    <property type="match status" value="1"/>
</dbReference>
<dbReference type="RefSeq" id="WP_242942749.1">
    <property type="nucleotide sequence ID" value="NZ_FWXW01000001.1"/>
</dbReference>
<dbReference type="GO" id="GO:0004563">
    <property type="term" value="F:beta-N-acetylhexosaminidase activity"/>
    <property type="evidence" value="ECO:0007669"/>
    <property type="project" value="UniProtKB-EC"/>
</dbReference>
<dbReference type="PANTHER" id="PTHR30480">
    <property type="entry name" value="BETA-HEXOSAMINIDASE-RELATED"/>
    <property type="match status" value="1"/>
</dbReference>
<reference evidence="8 9" key="1">
    <citation type="submission" date="2017-04" db="EMBL/GenBank/DDBJ databases">
        <authorList>
            <person name="Afonso C.L."/>
            <person name="Miller P.J."/>
            <person name="Scott M.A."/>
            <person name="Spackman E."/>
            <person name="Goraichik I."/>
            <person name="Dimitrov K.M."/>
            <person name="Suarez D.L."/>
            <person name="Swayne D.E."/>
        </authorList>
    </citation>
    <scope>NUCLEOTIDE SEQUENCE [LARGE SCALE GENOMIC DNA]</scope>
    <source>
        <strain evidence="8 9">DSM 12816</strain>
    </source>
</reference>